<accession>A0A431V988</accession>
<evidence type="ECO:0000259" key="1">
    <source>
        <dbReference type="Pfam" id="PF03625"/>
    </source>
</evidence>
<proteinExistence type="predicted"/>
<dbReference type="PANTHER" id="PTHR38342">
    <property type="entry name" value="SLR5037 PROTEIN"/>
    <property type="match status" value="1"/>
</dbReference>
<feature type="domain" description="DUF302" evidence="1">
    <location>
        <begin position="51"/>
        <end position="112"/>
    </location>
</feature>
<dbReference type="Gene3D" id="3.30.310.70">
    <property type="entry name" value="TT1751-like domain"/>
    <property type="match status" value="1"/>
</dbReference>
<organism evidence="2 3">
    <name type="scientific">Halomonas nitroreducens</name>
    <dbReference type="NCBI Taxonomy" id="447425"/>
    <lineage>
        <taxon>Bacteria</taxon>
        <taxon>Pseudomonadati</taxon>
        <taxon>Pseudomonadota</taxon>
        <taxon>Gammaproteobacteria</taxon>
        <taxon>Oceanospirillales</taxon>
        <taxon>Halomonadaceae</taxon>
        <taxon>Halomonas</taxon>
    </lineage>
</organism>
<evidence type="ECO:0000313" key="3">
    <source>
        <dbReference type="Proteomes" id="UP000267400"/>
    </source>
</evidence>
<dbReference type="AlphaFoldDB" id="A0A431V988"/>
<keyword evidence="3" id="KW-1185">Reference proteome</keyword>
<gene>
    <name evidence="2" type="ORF">EKG36_01160</name>
</gene>
<reference evidence="2 3" key="1">
    <citation type="submission" date="2018-12" db="EMBL/GenBank/DDBJ databases">
        <authorList>
            <person name="Yu L."/>
        </authorList>
    </citation>
    <scope>NUCLEOTIDE SEQUENCE [LARGE SCALE GENOMIC DNA]</scope>
    <source>
        <strain evidence="2 3">11S</strain>
    </source>
</reference>
<name>A0A431V988_9GAMM</name>
<dbReference type="Pfam" id="PF03625">
    <property type="entry name" value="DUF302"/>
    <property type="match status" value="1"/>
</dbReference>
<comment type="caution">
    <text evidence="2">The sequence shown here is derived from an EMBL/GenBank/DDBJ whole genome shotgun (WGS) entry which is preliminary data.</text>
</comment>
<dbReference type="InterPro" id="IPR035923">
    <property type="entry name" value="TT1751-like_sf"/>
</dbReference>
<dbReference type="Proteomes" id="UP000267400">
    <property type="component" value="Unassembled WGS sequence"/>
</dbReference>
<dbReference type="PANTHER" id="PTHR38342:SF2">
    <property type="entry name" value="INNER MEMBRANE OR EXPORTED"/>
    <property type="match status" value="1"/>
</dbReference>
<dbReference type="EMBL" id="RXNS01000001">
    <property type="protein sequence ID" value="RTR07247.1"/>
    <property type="molecule type" value="Genomic_DNA"/>
</dbReference>
<sequence>MGVTLGAAADDTRETSPHGILHRLSQDDIARVDSRLREALEARGMRLMTVVDHAANAAGVDLELPETRTFVFGNPAVGTPMMQCQGSLALDLPQKMLLRETDGGTRIEWNDPRYLARRHDLEACDLPLDKVAGALSAIAEAAATD</sequence>
<dbReference type="CDD" id="cd14797">
    <property type="entry name" value="DUF302"/>
    <property type="match status" value="1"/>
</dbReference>
<protein>
    <submittedName>
        <fullName evidence="2">DUF302 domain-containing protein</fullName>
    </submittedName>
</protein>
<evidence type="ECO:0000313" key="2">
    <source>
        <dbReference type="EMBL" id="RTR07247.1"/>
    </source>
</evidence>
<dbReference type="OrthoDB" id="9799367at2"/>
<dbReference type="SUPFAM" id="SSF103247">
    <property type="entry name" value="TT1751-like"/>
    <property type="match status" value="1"/>
</dbReference>
<dbReference type="InterPro" id="IPR005180">
    <property type="entry name" value="DUF302"/>
</dbReference>